<dbReference type="InterPro" id="IPR050484">
    <property type="entry name" value="Transf_Hexapept/Carb_Anhydrase"/>
</dbReference>
<dbReference type="InterPro" id="IPR011004">
    <property type="entry name" value="Trimer_LpxA-like_sf"/>
</dbReference>
<dbReference type="PhylomeDB" id="P73050"/>
<dbReference type="PROSITE" id="PS00101">
    <property type="entry name" value="HEXAPEP_TRANSFERASES"/>
    <property type="match status" value="1"/>
</dbReference>
<dbReference type="InterPro" id="IPR001451">
    <property type="entry name" value="Hexapep"/>
</dbReference>
<dbReference type="PIR" id="S75157">
    <property type="entry name" value="S75157"/>
</dbReference>
<dbReference type="PaxDb" id="1148-1652147"/>
<dbReference type="GO" id="GO:0043886">
    <property type="term" value="F:structural constituent of carboxysome shell"/>
    <property type="evidence" value="ECO:0007669"/>
    <property type="project" value="UniProtKB-ARBA"/>
</dbReference>
<name>P73050_SYNY3</name>
<evidence type="ECO:0000313" key="4">
    <source>
        <dbReference type="Proteomes" id="UP000001425"/>
    </source>
</evidence>
<dbReference type="EnsemblBacteria" id="BAA17071">
    <property type="protein sequence ID" value="BAA17071"/>
    <property type="gene ID" value="BAA17071"/>
</dbReference>
<dbReference type="PANTHER" id="PTHR13061">
    <property type="entry name" value="DYNACTIN SUBUNIT P25"/>
    <property type="match status" value="1"/>
</dbReference>
<dbReference type="Proteomes" id="UP000001425">
    <property type="component" value="Chromosome"/>
</dbReference>
<sequence>MPGGINPHSKLCKQALKGVMDANFPIYLTPPDLSPAAFVAANATVVGKVHLGKDCSIWYGAVVRADLEAIIIGEGTNIQDGAILHGDPGIVTVLEDWVTVGHRAVVHAAHIERGSLIGIGATILDNVRIGAGSIIGAGAVVTKDVPPRSLVMGVPAKIIKQVSEGQVQGLLDHGQNYVRLAKAHAAAGLG</sequence>
<dbReference type="AlphaFoldDB" id="P73050"/>
<gene>
    <name evidence="3" type="primary">fbp</name>
</gene>
<dbReference type="KEGG" id="syn:sll1636"/>
<dbReference type="SUPFAM" id="SSF51161">
    <property type="entry name" value="Trimeric LpxA-like enzymes"/>
    <property type="match status" value="1"/>
</dbReference>
<dbReference type="GO" id="GO:0016740">
    <property type="term" value="F:transferase activity"/>
    <property type="evidence" value="ECO:0007669"/>
    <property type="project" value="UniProtKB-KW"/>
</dbReference>
<dbReference type="PANTHER" id="PTHR13061:SF29">
    <property type="entry name" value="GAMMA CARBONIC ANHYDRASE-LIKE 1, MITOCHONDRIAL-RELATED"/>
    <property type="match status" value="1"/>
</dbReference>
<dbReference type="Gene3D" id="2.160.10.10">
    <property type="entry name" value="Hexapeptide repeat proteins"/>
    <property type="match status" value="1"/>
</dbReference>
<evidence type="ECO:0000256" key="2">
    <source>
        <dbReference type="ARBA" id="ARBA00022737"/>
    </source>
</evidence>
<keyword evidence="2" id="KW-0677">Repeat</keyword>
<dbReference type="InterPro" id="IPR047324">
    <property type="entry name" value="LbH_gamma_CA-like"/>
</dbReference>
<proteinExistence type="predicted"/>
<dbReference type="Pfam" id="PF00132">
    <property type="entry name" value="Hexapep"/>
    <property type="match status" value="1"/>
</dbReference>
<dbReference type="CDD" id="cd04645">
    <property type="entry name" value="LbH_gamma_CA_like"/>
    <property type="match status" value="1"/>
</dbReference>
<keyword evidence="1" id="KW-0808">Transferase</keyword>
<dbReference type="eggNOG" id="COG0663">
    <property type="taxonomic scope" value="Bacteria"/>
</dbReference>
<evidence type="ECO:0000256" key="1">
    <source>
        <dbReference type="ARBA" id="ARBA00022679"/>
    </source>
</evidence>
<reference evidence="3 4" key="1">
    <citation type="journal article" date="1995" name="DNA Res.">
        <title>Sequence analysis of the genome of the unicellular cyanobacterium Synechocystis sp. strain PCC6803. I. Sequence features in the 1 Mb region from map positions 64% to 92% of the genome.</title>
        <authorList>
            <person name="Kaneko T."/>
            <person name="Tanaka A."/>
            <person name="Sato S."/>
            <person name="Kotani H."/>
            <person name="Sazuka T."/>
            <person name="Miyajima N."/>
            <person name="Sugiura M."/>
            <person name="Tabata S."/>
        </authorList>
    </citation>
    <scope>NUCLEOTIDE SEQUENCE [LARGE SCALE GENOMIC DNA]</scope>
    <source>
        <strain evidence="4">ATCC 27184 / PCC 6803 / Kazusa</strain>
    </source>
</reference>
<dbReference type="EMBL" id="BA000022">
    <property type="protein sequence ID" value="BAA17071.1"/>
    <property type="molecule type" value="Genomic_DNA"/>
</dbReference>
<dbReference type="GO" id="GO:0031470">
    <property type="term" value="C:carboxysome"/>
    <property type="evidence" value="ECO:0007669"/>
    <property type="project" value="UniProtKB-ARBA"/>
</dbReference>
<dbReference type="STRING" id="1148.gene:10497932"/>
<protein>
    <submittedName>
        <fullName evidence="3">Ferripyochelin binding protein</fullName>
    </submittedName>
</protein>
<dbReference type="InParanoid" id="P73050"/>
<reference evidence="3 4" key="2">
    <citation type="journal article" date="1996" name="DNA Res.">
        <title>Sequence analysis of the genome of the unicellular cyanobacterium Synechocystis sp. strain PCC6803. II. Sequence determination of the entire genome and assignment of potential protein-coding regions.</title>
        <authorList>
            <person name="Kaneko T."/>
            <person name="Sato S."/>
            <person name="Kotani H."/>
            <person name="Tanaka A."/>
            <person name="Asamizu E."/>
            <person name="Nakamura Y."/>
            <person name="Miyajima N."/>
            <person name="Hirosawa M."/>
            <person name="Sugiura M."/>
            <person name="Sasamoto S."/>
            <person name="Kimura T."/>
            <person name="Hosouchi T."/>
            <person name="Matsuno A."/>
            <person name="Muraki A."/>
            <person name="Nakazaki N."/>
            <person name="Naruo K."/>
            <person name="Okumura S."/>
            <person name="Shimpo S."/>
            <person name="Takeuchi C."/>
            <person name="Wada T."/>
            <person name="Watanabe A."/>
            <person name="Yamada M."/>
            <person name="Yasuda M."/>
            <person name="Tabata S."/>
        </authorList>
    </citation>
    <scope>NUCLEOTIDE SEQUENCE [LARGE SCALE GENOMIC DNA]</scope>
    <source>
        <strain evidence="4">ATCC 27184 / PCC 6803 / Kazusa</strain>
    </source>
</reference>
<accession>P73050</accession>
<evidence type="ECO:0000313" key="3">
    <source>
        <dbReference type="EMBL" id="BAA17071.1"/>
    </source>
</evidence>
<keyword evidence="4" id="KW-1185">Reference proteome</keyword>
<organism evidence="3 4">
    <name type="scientific">Synechocystis sp. (strain ATCC 27184 / PCC 6803 / Kazusa)</name>
    <dbReference type="NCBI Taxonomy" id="1111708"/>
    <lineage>
        <taxon>Bacteria</taxon>
        <taxon>Bacillati</taxon>
        <taxon>Cyanobacteriota</taxon>
        <taxon>Cyanophyceae</taxon>
        <taxon>Synechococcales</taxon>
        <taxon>Merismopediaceae</taxon>
        <taxon>Synechocystis</taxon>
    </lineage>
</organism>
<dbReference type="InterPro" id="IPR018357">
    <property type="entry name" value="Hexapep_transf_CS"/>
</dbReference>